<gene>
    <name evidence="1" type="ORF">DBX24_05860</name>
</gene>
<dbReference type="EMBL" id="CP029149">
    <property type="protein sequence ID" value="QHN65439.1"/>
    <property type="molecule type" value="Genomic_DNA"/>
</dbReference>
<evidence type="ECO:0000313" key="2">
    <source>
        <dbReference type="Proteomes" id="UP000464318"/>
    </source>
</evidence>
<name>A0A6P1QUG3_9FLAO</name>
<keyword evidence="2" id="KW-1185">Reference proteome</keyword>
<organism evidence="1 2">
    <name type="scientific">Bergeyella cardium</name>
    <dbReference type="NCBI Taxonomy" id="1585976"/>
    <lineage>
        <taxon>Bacteria</taxon>
        <taxon>Pseudomonadati</taxon>
        <taxon>Bacteroidota</taxon>
        <taxon>Flavobacteriia</taxon>
        <taxon>Flavobacteriales</taxon>
        <taxon>Weeksellaceae</taxon>
        <taxon>Bergeyella</taxon>
    </lineage>
</organism>
<reference evidence="1 2" key="1">
    <citation type="submission" date="2018-04" db="EMBL/GenBank/DDBJ databases">
        <title>Characteristic and Complete Genome Sequencing of A Novel Member of Infective Endocarditis Causative Bacteria: Bergeyella cardium QL-PH.</title>
        <authorList>
            <person name="Pan H."/>
            <person name="Sun E."/>
            <person name="Zhang Y."/>
        </authorList>
    </citation>
    <scope>NUCLEOTIDE SEQUENCE [LARGE SCALE GENOMIC DNA]</scope>
    <source>
        <strain evidence="1 2">HPQL</strain>
    </source>
</reference>
<dbReference type="KEGG" id="bcad:DBX24_05860"/>
<evidence type="ECO:0000313" key="1">
    <source>
        <dbReference type="EMBL" id="QHN65439.1"/>
    </source>
</evidence>
<sequence>MIKMMETLKMILKLALKIIKVFLLLIFILIGGIMIYFQIKVETYKNQLIELYDFDYLKRERKRYHPFVVFYLYSKLYGKNKEYFRSTRYPYELYDIKHNITSDRDYILSNIEYNAYLMYCYDFKKPK</sequence>
<proteinExistence type="predicted"/>
<accession>A0A6P1QUG3</accession>
<dbReference type="Proteomes" id="UP000464318">
    <property type="component" value="Chromosome"/>
</dbReference>
<dbReference type="RefSeq" id="WP_160224265.1">
    <property type="nucleotide sequence ID" value="NZ_CP029149.1"/>
</dbReference>
<dbReference type="AlphaFoldDB" id="A0A6P1QUG3"/>
<protein>
    <submittedName>
        <fullName evidence="1">Uncharacterized protein</fullName>
    </submittedName>
</protein>